<dbReference type="Gene3D" id="1.10.3210.10">
    <property type="entry name" value="Hypothetical protein af1432"/>
    <property type="match status" value="1"/>
</dbReference>
<dbReference type="RefSeq" id="WP_008045842.1">
    <property type="nucleotide sequence ID" value="NZ_CH724152.1"/>
</dbReference>
<reference evidence="1 2" key="1">
    <citation type="submission" date="2006-02" db="EMBL/GenBank/DDBJ databases">
        <authorList>
            <person name="Pinhassi J."/>
            <person name="Pedros-Alio C."/>
            <person name="Ferriera S."/>
            <person name="Johnson J."/>
            <person name="Kravitz S."/>
            <person name="Halpern A."/>
            <person name="Remington K."/>
            <person name="Beeson K."/>
            <person name="Tran B."/>
            <person name="Rogers Y.-H."/>
            <person name="Friedman R."/>
            <person name="Venter J.C."/>
        </authorList>
    </citation>
    <scope>NUCLEOTIDE SEQUENCE [LARGE SCALE GENOMIC DNA]</scope>
    <source>
        <strain evidence="1 2">MED297</strain>
    </source>
</reference>
<sequence length="205" mass="23275">MTVSIDQAATLLNPSLRALAPRLVSYQCELRTLIDAIEADQTCARTLIRYADKRQNDPENATGTVHQAVVYLGLIEVKQFLFAYLLLSRKHDRSAQVRLLIRARLTADFFRTTGPLNKDLAFLGALLSGRNQLALEKPDAVFTLFQPKKESRDALRTYGYGLREAIRQAIQVEQQGHQRQPQSEATETLYQDALYWANTLLRALR</sequence>
<evidence type="ECO:0000313" key="1">
    <source>
        <dbReference type="EMBL" id="EAR10116.1"/>
    </source>
</evidence>
<dbReference type="HOGENOM" id="CLU_1336618_0_0_6"/>
<accession>A4BD34</accession>
<dbReference type="AlphaFoldDB" id="A4BD34"/>
<dbReference type="STRING" id="314283.MED297_08506"/>
<name>A4BD34_9GAMM</name>
<dbReference type="EMBL" id="AAOE01000006">
    <property type="protein sequence ID" value="EAR10116.1"/>
    <property type="molecule type" value="Genomic_DNA"/>
</dbReference>
<dbReference type="SUPFAM" id="SSF109604">
    <property type="entry name" value="HD-domain/PDEase-like"/>
    <property type="match status" value="1"/>
</dbReference>
<organism evidence="1 2">
    <name type="scientific">Reinekea blandensis MED297</name>
    <dbReference type="NCBI Taxonomy" id="314283"/>
    <lineage>
        <taxon>Bacteria</taxon>
        <taxon>Pseudomonadati</taxon>
        <taxon>Pseudomonadota</taxon>
        <taxon>Gammaproteobacteria</taxon>
        <taxon>Oceanospirillales</taxon>
        <taxon>Saccharospirillaceae</taxon>
        <taxon>Reinekea</taxon>
    </lineage>
</organism>
<keyword evidence="2" id="KW-1185">Reference proteome</keyword>
<gene>
    <name evidence="1" type="ORF">MED297_08506</name>
</gene>
<proteinExistence type="predicted"/>
<dbReference type="Proteomes" id="UP000005953">
    <property type="component" value="Unassembled WGS sequence"/>
</dbReference>
<protein>
    <submittedName>
        <fullName evidence="1">Uncharacterized protein</fullName>
    </submittedName>
</protein>
<comment type="caution">
    <text evidence="1">The sequence shown here is derived from an EMBL/GenBank/DDBJ whole genome shotgun (WGS) entry which is preliminary data.</text>
</comment>
<evidence type="ECO:0000313" key="2">
    <source>
        <dbReference type="Proteomes" id="UP000005953"/>
    </source>
</evidence>